<proteinExistence type="predicted"/>
<evidence type="ECO:0000256" key="1">
    <source>
        <dbReference type="SAM" id="MobiDB-lite"/>
    </source>
</evidence>
<dbReference type="Proteomes" id="UP000299102">
    <property type="component" value="Unassembled WGS sequence"/>
</dbReference>
<protein>
    <submittedName>
        <fullName evidence="2">Uncharacterized protein</fullName>
    </submittedName>
</protein>
<comment type="caution">
    <text evidence="2">The sequence shown here is derived from an EMBL/GenBank/DDBJ whole genome shotgun (WGS) entry which is preliminary data.</text>
</comment>
<dbReference type="AlphaFoldDB" id="A0A4C1XH01"/>
<name>A0A4C1XH01_EUMVA</name>
<organism evidence="2 3">
    <name type="scientific">Eumeta variegata</name>
    <name type="common">Bagworm moth</name>
    <name type="synonym">Eumeta japonica</name>
    <dbReference type="NCBI Taxonomy" id="151549"/>
    <lineage>
        <taxon>Eukaryota</taxon>
        <taxon>Metazoa</taxon>
        <taxon>Ecdysozoa</taxon>
        <taxon>Arthropoda</taxon>
        <taxon>Hexapoda</taxon>
        <taxon>Insecta</taxon>
        <taxon>Pterygota</taxon>
        <taxon>Neoptera</taxon>
        <taxon>Endopterygota</taxon>
        <taxon>Lepidoptera</taxon>
        <taxon>Glossata</taxon>
        <taxon>Ditrysia</taxon>
        <taxon>Tineoidea</taxon>
        <taxon>Psychidae</taxon>
        <taxon>Oiketicinae</taxon>
        <taxon>Eumeta</taxon>
    </lineage>
</organism>
<feature type="compositionally biased region" description="Low complexity" evidence="1">
    <location>
        <begin position="32"/>
        <end position="51"/>
    </location>
</feature>
<keyword evidence="3" id="KW-1185">Reference proteome</keyword>
<sequence>MNITLLSVQRLERRNKNRRQRPLSLPPAQRKAGPSRARPPARAGARPVSARAPRRPVNLKAGRIRQEATSYLTRARRRSSYASAQAEITLETRAKTENIHYDLCYKNGSESESISGTLVDRTIGRTSRATFVLEFREVIASRLNSKRSIYWRRNENVCDSCRRPQMKRNWPAAAEALPPRGARDAVPIAVRIASSTFPKIFLKKICTEKRTECELDSCTEGFVLQAKKKS</sequence>
<accession>A0A4C1XH01</accession>
<gene>
    <name evidence="2" type="ORF">EVAR_47265_1</name>
</gene>
<evidence type="ECO:0000313" key="2">
    <source>
        <dbReference type="EMBL" id="GBP62380.1"/>
    </source>
</evidence>
<evidence type="ECO:0000313" key="3">
    <source>
        <dbReference type="Proteomes" id="UP000299102"/>
    </source>
</evidence>
<feature type="region of interest" description="Disordered" evidence="1">
    <location>
        <begin position="13"/>
        <end position="57"/>
    </location>
</feature>
<reference evidence="2 3" key="1">
    <citation type="journal article" date="2019" name="Commun. Biol.">
        <title>The bagworm genome reveals a unique fibroin gene that provides high tensile strength.</title>
        <authorList>
            <person name="Kono N."/>
            <person name="Nakamura H."/>
            <person name="Ohtoshi R."/>
            <person name="Tomita M."/>
            <person name="Numata K."/>
            <person name="Arakawa K."/>
        </authorList>
    </citation>
    <scope>NUCLEOTIDE SEQUENCE [LARGE SCALE GENOMIC DNA]</scope>
</reference>
<dbReference type="EMBL" id="BGZK01000840">
    <property type="protein sequence ID" value="GBP62380.1"/>
    <property type="molecule type" value="Genomic_DNA"/>
</dbReference>